<dbReference type="InterPro" id="IPR003945">
    <property type="entry name" value="NU5C-like"/>
</dbReference>
<dbReference type="InterPro" id="IPR010934">
    <property type="entry name" value="NADH_DH_su5_C"/>
</dbReference>
<dbReference type="PRINTS" id="PR01434">
    <property type="entry name" value="NADHDHGNASE5"/>
</dbReference>
<geneLocation type="mitochondrion" evidence="21"/>
<evidence type="ECO:0000256" key="8">
    <source>
        <dbReference type="ARBA" id="ARBA00022792"/>
    </source>
</evidence>
<comment type="subcellular location">
    <subcellularLocation>
        <location evidence="2">Mitochondrion inner membrane</location>
        <topology evidence="2">Multi-pass membrane protein</topology>
    </subcellularLocation>
</comment>
<evidence type="ECO:0000256" key="2">
    <source>
        <dbReference type="ARBA" id="ARBA00004448"/>
    </source>
</evidence>
<evidence type="ECO:0000256" key="17">
    <source>
        <dbReference type="ARBA" id="ARBA00049551"/>
    </source>
</evidence>
<feature type="transmembrane region" description="Helical" evidence="18">
    <location>
        <begin position="243"/>
        <end position="263"/>
    </location>
</feature>
<evidence type="ECO:0000256" key="4">
    <source>
        <dbReference type="ARBA" id="ARBA00021096"/>
    </source>
</evidence>
<evidence type="ECO:0000256" key="13">
    <source>
        <dbReference type="ARBA" id="ARBA00023075"/>
    </source>
</evidence>
<dbReference type="PANTHER" id="PTHR42829:SF2">
    <property type="entry name" value="NADH-UBIQUINONE OXIDOREDUCTASE CHAIN 5"/>
    <property type="match status" value="1"/>
</dbReference>
<feature type="domain" description="NADH dehydrogenase subunit 5 C-terminal" evidence="20">
    <location>
        <begin position="392"/>
        <end position="564"/>
    </location>
</feature>
<feature type="transmembrane region" description="Helical" evidence="18">
    <location>
        <begin position="549"/>
        <end position="567"/>
    </location>
</feature>
<evidence type="ECO:0000256" key="3">
    <source>
        <dbReference type="ARBA" id="ARBA00012944"/>
    </source>
</evidence>
<feature type="transmembrane region" description="Helical" evidence="18">
    <location>
        <begin position="113"/>
        <end position="131"/>
    </location>
</feature>
<dbReference type="EC" id="7.1.1.2" evidence="3"/>
<keyword evidence="6" id="KW-0679">Respiratory chain</keyword>
<evidence type="ECO:0000256" key="18">
    <source>
        <dbReference type="SAM" id="Phobius"/>
    </source>
</evidence>
<evidence type="ECO:0000259" key="20">
    <source>
        <dbReference type="Pfam" id="PF06455"/>
    </source>
</evidence>
<keyword evidence="7 18" id="KW-0812">Transmembrane</keyword>
<dbReference type="GO" id="GO:0008137">
    <property type="term" value="F:NADH dehydrogenase (ubiquinone) activity"/>
    <property type="evidence" value="ECO:0007669"/>
    <property type="project" value="UniProtKB-EC"/>
</dbReference>
<feature type="transmembrane region" description="Helical" evidence="18">
    <location>
        <begin position="9"/>
        <end position="31"/>
    </location>
</feature>
<dbReference type="PANTHER" id="PTHR42829">
    <property type="entry name" value="NADH-UBIQUINONE OXIDOREDUCTASE CHAIN 5"/>
    <property type="match status" value="1"/>
</dbReference>
<dbReference type="GO" id="GO:0015990">
    <property type="term" value="P:electron transport coupled proton transport"/>
    <property type="evidence" value="ECO:0007669"/>
    <property type="project" value="TreeGrafter"/>
</dbReference>
<feature type="transmembrane region" description="Helical" evidence="18">
    <location>
        <begin position="214"/>
        <end position="237"/>
    </location>
</feature>
<feature type="transmembrane region" description="Helical" evidence="18">
    <location>
        <begin position="179"/>
        <end position="202"/>
    </location>
</feature>
<dbReference type="GO" id="GO:0005743">
    <property type="term" value="C:mitochondrial inner membrane"/>
    <property type="evidence" value="ECO:0007669"/>
    <property type="project" value="UniProtKB-SubCell"/>
</dbReference>
<feature type="transmembrane region" description="Helical" evidence="18">
    <location>
        <begin position="152"/>
        <end position="173"/>
    </location>
</feature>
<feature type="domain" description="NADH:quinone oxidoreductase/Mrp antiporter transmembrane" evidence="19">
    <location>
        <begin position="107"/>
        <end position="380"/>
    </location>
</feature>
<evidence type="ECO:0000259" key="19">
    <source>
        <dbReference type="Pfam" id="PF00361"/>
    </source>
</evidence>
<feature type="transmembrane region" description="Helical" evidence="18">
    <location>
        <begin position="270"/>
        <end position="288"/>
    </location>
</feature>
<keyword evidence="14 21" id="KW-0496">Mitochondrion</keyword>
<evidence type="ECO:0000256" key="15">
    <source>
        <dbReference type="ARBA" id="ARBA00023136"/>
    </source>
</evidence>
<evidence type="ECO:0000256" key="11">
    <source>
        <dbReference type="ARBA" id="ARBA00022989"/>
    </source>
</evidence>
<dbReference type="InterPro" id="IPR001750">
    <property type="entry name" value="ND/Mrp_TM"/>
</dbReference>
<evidence type="ECO:0000256" key="5">
    <source>
        <dbReference type="ARBA" id="ARBA00022448"/>
    </source>
</evidence>
<proteinExistence type="predicted"/>
<feature type="transmembrane region" description="Helical" evidence="18">
    <location>
        <begin position="294"/>
        <end position="316"/>
    </location>
</feature>
<evidence type="ECO:0000256" key="16">
    <source>
        <dbReference type="ARBA" id="ARBA00031027"/>
    </source>
</evidence>
<comment type="catalytic activity">
    <reaction evidence="17">
        <text>a ubiquinone + NADH + 5 H(+)(in) = a ubiquinol + NAD(+) + 4 H(+)(out)</text>
        <dbReference type="Rhea" id="RHEA:29091"/>
        <dbReference type="Rhea" id="RHEA-COMP:9565"/>
        <dbReference type="Rhea" id="RHEA-COMP:9566"/>
        <dbReference type="ChEBI" id="CHEBI:15378"/>
        <dbReference type="ChEBI" id="CHEBI:16389"/>
        <dbReference type="ChEBI" id="CHEBI:17976"/>
        <dbReference type="ChEBI" id="CHEBI:57540"/>
        <dbReference type="ChEBI" id="CHEBI:57945"/>
        <dbReference type="EC" id="7.1.1.2"/>
    </reaction>
</comment>
<protein>
    <recommendedName>
        <fullName evidence="4">NADH-ubiquinone oxidoreductase chain 5</fullName>
        <ecNumber evidence="3">7.1.1.2</ecNumber>
    </recommendedName>
    <alternativeName>
        <fullName evidence="16">NADH dehydrogenase subunit 5</fullName>
    </alternativeName>
</protein>
<evidence type="ECO:0000256" key="12">
    <source>
        <dbReference type="ARBA" id="ARBA00023027"/>
    </source>
</evidence>
<keyword evidence="10" id="KW-0249">Electron transport</keyword>
<feature type="transmembrane region" description="Helical" evidence="18">
    <location>
        <begin position="337"/>
        <end position="360"/>
    </location>
</feature>
<feature type="transmembrane region" description="Helical" evidence="18">
    <location>
        <begin position="450"/>
        <end position="468"/>
    </location>
</feature>
<dbReference type="Pfam" id="PF06455">
    <property type="entry name" value="NADH5_C"/>
    <property type="match status" value="1"/>
</dbReference>
<name>B7ZE84_9NEOP</name>
<keyword evidence="15 18" id="KW-0472">Membrane</keyword>
<keyword evidence="11 18" id="KW-1133">Transmembrane helix</keyword>
<feature type="transmembrane region" description="Helical" evidence="18">
    <location>
        <begin position="372"/>
        <end position="391"/>
    </location>
</feature>
<keyword evidence="9" id="KW-1278">Translocase</keyword>
<dbReference type="GO" id="GO:0003954">
    <property type="term" value="F:NADH dehydrogenase activity"/>
    <property type="evidence" value="ECO:0007669"/>
    <property type="project" value="TreeGrafter"/>
</dbReference>
<evidence type="ECO:0000256" key="10">
    <source>
        <dbReference type="ARBA" id="ARBA00022982"/>
    </source>
</evidence>
<feature type="transmembrane region" description="Helical" evidence="18">
    <location>
        <begin position="426"/>
        <end position="443"/>
    </location>
</feature>
<evidence type="ECO:0000313" key="21">
    <source>
        <dbReference type="EMBL" id="CAL18249.1"/>
    </source>
</evidence>
<sequence length="572" mass="68960">MIIYKMGKVFFYLGFMFSFYLFFLVLKLFFLKKVEVIEWQIFNYYSMEFGMLILLDWISILFMSYMLFISSWVLFYSFNYMSNDKFKNRFFMMMILFIISMILLIISPNLISLMLGWDGLGLISYCLVGYYQNYNSYNSSMITFLSNRIGDSFLLLTIFLMMSYGGWNYIFYYNLEFNMLMLMMLILASMTKSAQIPFSLWLPMAMAAPTPVSSLVHSSTLVTAGIYLLIRFFYFLMDFFTNFNLFFYLFLLTMLLSSLSAFMENDLKKIIALSTLSQLSLMFLVLFMGLKEMAFFHLLIHAIFKSLLFMCSGIIIHDYKNFQDIRMMGSYSKFMPLMSCYINISGLSLCGMPFMSGFYTKDFVMELMFMEFYMNFMIILFYWFSIGLTLLYYFRLIYYLNFKSIILSSLMYFIDNKWFMMNSMKFLMMFSLLMGSIMIWLFMEKIWVIMMEDFMFFLIYLLMLLIMVKSMENLFFKLNLLINWFNLFFLNMWYLKNFFFNKSILMMGFNLSKIMEKGWGEFLGGQGIYLMYKNFSMIYQIYHFNNMKFYLVLFIMMFYMVIYLYLYSLSSV</sequence>
<keyword evidence="8" id="KW-0999">Mitochondrion inner membrane</keyword>
<dbReference type="Pfam" id="PF00361">
    <property type="entry name" value="Proton_antipo_M"/>
    <property type="match status" value="1"/>
</dbReference>
<evidence type="ECO:0000256" key="14">
    <source>
        <dbReference type="ARBA" id="ARBA00023128"/>
    </source>
</evidence>
<evidence type="ECO:0000256" key="1">
    <source>
        <dbReference type="ARBA" id="ARBA00003257"/>
    </source>
</evidence>
<keyword evidence="12" id="KW-0520">NAD</keyword>
<gene>
    <name evidence="21" type="primary">nad5</name>
</gene>
<dbReference type="AlphaFoldDB" id="B7ZE84"/>
<feature type="transmembrane region" description="Helical" evidence="18">
    <location>
        <begin position="51"/>
        <end position="78"/>
    </location>
</feature>
<dbReference type="GO" id="GO:0042773">
    <property type="term" value="P:ATP synthesis coupled electron transport"/>
    <property type="evidence" value="ECO:0007669"/>
    <property type="project" value="InterPro"/>
</dbReference>
<evidence type="ECO:0000256" key="6">
    <source>
        <dbReference type="ARBA" id="ARBA00022660"/>
    </source>
</evidence>
<evidence type="ECO:0000256" key="9">
    <source>
        <dbReference type="ARBA" id="ARBA00022967"/>
    </source>
</evidence>
<accession>B7ZE84</accession>
<evidence type="ECO:0000256" key="7">
    <source>
        <dbReference type="ARBA" id="ARBA00022692"/>
    </source>
</evidence>
<keyword evidence="13" id="KW-0830">Ubiquinone</keyword>
<feature type="transmembrane region" description="Helical" evidence="18">
    <location>
        <begin position="90"/>
        <end position="107"/>
    </location>
</feature>
<keyword evidence="5" id="KW-0813">Transport</keyword>
<comment type="function">
    <text evidence="1">Core subunit of the mitochondrial membrane respiratory chain NADH dehydrogenase (Complex I) that is believed to belong to the minimal assembly required for catalysis. Complex I functions in the transfer of electrons from NADH to the respiratory chain. The immediate electron acceptor for the enzyme is believed to be ubiquinone.</text>
</comment>
<feature type="transmembrane region" description="Helical" evidence="18">
    <location>
        <begin position="474"/>
        <end position="495"/>
    </location>
</feature>
<organism evidence="21">
    <name type="scientific">Eoxenos laboulbenei</name>
    <dbReference type="NCBI Taxonomy" id="232561"/>
    <lineage>
        <taxon>Eukaryota</taxon>
        <taxon>Metazoa</taxon>
        <taxon>Ecdysozoa</taxon>
        <taxon>Arthropoda</taxon>
        <taxon>Hexapoda</taxon>
        <taxon>Insecta</taxon>
        <taxon>Pterygota</taxon>
        <taxon>Neoptera</taxon>
        <taxon>Endopterygota</taxon>
        <taxon>Strepsiptera</taxon>
        <taxon>Mengenillidia</taxon>
        <taxon>Mengenillidae</taxon>
        <taxon>Eoxenos</taxon>
    </lineage>
</organism>
<reference evidence="21" key="1">
    <citation type="submission" date="2006-07" db="EMBL/GenBank/DDBJ databases">
        <title>Mitochondrial DNA genomes to investigate the phylogenetic position of Strepsiptera.</title>
        <authorList>
            <person name="Pons J."/>
            <person name="Foster P."/>
            <person name="Vogler A.P."/>
        </authorList>
    </citation>
    <scope>NUCLEOTIDE SEQUENCE</scope>
</reference>
<dbReference type="EMBL" id="AM286744">
    <property type="protein sequence ID" value="CAL18249.1"/>
    <property type="molecule type" value="Genomic_DNA"/>
</dbReference>